<dbReference type="Pfam" id="PF13604">
    <property type="entry name" value="AAA_30"/>
    <property type="match status" value="1"/>
</dbReference>
<dbReference type="Pfam" id="PF14520">
    <property type="entry name" value="HHH_5"/>
    <property type="match status" value="1"/>
</dbReference>
<dbReference type="Gene3D" id="1.10.10.2220">
    <property type="match status" value="1"/>
</dbReference>
<dbReference type="Pfam" id="PF23139">
    <property type="entry name" value="OB_YrrC"/>
    <property type="match status" value="1"/>
</dbReference>
<dbReference type="eggNOG" id="COG0507">
    <property type="taxonomic scope" value="Bacteria"/>
</dbReference>
<dbReference type="Gene3D" id="2.30.30.940">
    <property type="match status" value="1"/>
</dbReference>
<dbReference type="InterPro" id="IPR029493">
    <property type="entry name" value="RecD2-like_HHH"/>
</dbReference>
<name>A0A016QQD0_9DEIO</name>
<dbReference type="InterPro" id="IPR010994">
    <property type="entry name" value="RuvA_2-like"/>
</dbReference>
<keyword evidence="2 3" id="KW-0067">ATP-binding</keyword>
<protein>
    <recommendedName>
        <fullName evidence="3">ATP-dependent RecD2 DNA helicase</fullName>
        <ecNumber evidence="3">5.6.2.3</ecNumber>
    </recommendedName>
    <alternativeName>
        <fullName evidence="3">DNA 5'-3' helicase subunit RecD2</fullName>
    </alternativeName>
</protein>
<sequence>MQRCEQVTQVVGLGQLEGDAVGGRGGAVELDRPAAAFALARHRHQPGRAQPRQAVMGLLDGEFGVTGDLPSAGLPLHGRPQHALIGEVQQQPRLLRGARGEDASGPGHPFRMAHPGRRAPLRCIQNAGPRAILPPMTAAPPTEPFRVTGGVNRVRFRADSGFTVMTARLRNAEGEDPDATVIGVMPPLEAGDTFSADVLMEEHREYGYQYRVLNMVLEAQPADLTEAGVAAYLEARVGGVGKVLAGRIARTFGPATFDVLEQDPEKLLQVPGVTQSTLHKMTSSWSQQGLERRLLAGLQGLGLSISQAQRAVKHFGEAALERLTADLFALTEVEGIGFLTADKLWQAGGGANDDPRRLTAAAVYALQQAGQQGGHSYLPRGRAERGVGHYTRVSPEQARIAVETAVELARLSDDPTSEGESRIYLPHVLRAEKKLATLIRTLLATPPAGDEWPAYEDLPPGAAKGLSEEQAQVLDLLEDHRLVVLTGGPGTGKSTTTRAVADLAEKLGLEVGLCAPTGKAARRLGEVTGRPASTIHRLLGYGPAGFRHNHLEPAPYDLLIVDEVSMCGDGLMLSLLAAVPPGARVLLVGDTDQLPPVDAGLPLLALTQAAPTVRLTTVYRQAAENPIIRAAHGLLHGSAPEWGDPRLNLTETDPDGGARRVALMVRELGGPGQVQVLTPMRKGPLGVEMLNQQLQSLFNPGQGGIRIADGEARPGDVVVQTKNDYGNEVFNGTLGLVLKAEGNRLTVDFDGNIVELAGAELFNLQLGYALTVHRAQGSEWPTVLGVLHEAHMPMLSRNLVYTALTRARERFYAAGSASAWVKAAGRQREERNTALLERVRGR</sequence>
<proteinExistence type="inferred from homology"/>
<dbReference type="InterPro" id="IPR041451">
    <property type="entry name" value="RecD2_SH13"/>
</dbReference>
<dbReference type="InterPro" id="IPR006345">
    <property type="entry name" value="RecD2"/>
</dbReference>
<comment type="function">
    <text evidence="3">DNA-dependent ATPase and ATP-dependent 5'-3' DNA helicase. Has no activity on blunt DNA or DNA with 3'-overhangs, requires at least 10 bases of 5'-ssDNA for helicase activity.</text>
</comment>
<dbReference type="InterPro" id="IPR027417">
    <property type="entry name" value="P-loop_NTPase"/>
</dbReference>
<dbReference type="HAMAP" id="MF_01488">
    <property type="entry name" value="RecD2"/>
    <property type="match status" value="1"/>
</dbReference>
<dbReference type="EMBL" id="JHAC01000025">
    <property type="protein sequence ID" value="EYB68355.1"/>
    <property type="molecule type" value="Genomic_DNA"/>
</dbReference>
<dbReference type="InterPro" id="IPR027785">
    <property type="entry name" value="UvrD-like_helicase_C"/>
</dbReference>
<dbReference type="EC" id="5.6.2.3" evidence="3"/>
<dbReference type="PANTHER" id="PTHR43788">
    <property type="entry name" value="DNA2/NAM7 HELICASE FAMILY MEMBER"/>
    <property type="match status" value="1"/>
</dbReference>
<reference evidence="5 6" key="1">
    <citation type="submission" date="2014-03" db="EMBL/GenBank/DDBJ databases">
        <title>Draft genome sequence of Deinococcus phoenicis 1P10ME.</title>
        <authorList>
            <person name="Stepanov V.G."/>
            <person name="Vaishampayan P."/>
            <person name="Venkateswaran K."/>
            <person name="Fox G.E."/>
        </authorList>
    </citation>
    <scope>NUCLEOTIDE SEQUENCE [LARGE SCALE GENOMIC DNA]</scope>
    <source>
        <strain evidence="5 6">1P10ME</strain>
    </source>
</reference>
<dbReference type="GO" id="GO:0017116">
    <property type="term" value="F:single-stranded DNA helicase activity"/>
    <property type="evidence" value="ECO:0007669"/>
    <property type="project" value="TreeGrafter"/>
</dbReference>
<keyword evidence="3" id="KW-0238">DNA-binding</keyword>
<keyword evidence="3" id="KW-0413">Isomerase</keyword>
<dbReference type="GO" id="GO:0016887">
    <property type="term" value="F:ATP hydrolysis activity"/>
    <property type="evidence" value="ECO:0007669"/>
    <property type="project" value="RHEA"/>
</dbReference>
<dbReference type="PANTHER" id="PTHR43788:SF6">
    <property type="entry name" value="DNA HELICASE B"/>
    <property type="match status" value="1"/>
</dbReference>
<evidence type="ECO:0000256" key="2">
    <source>
        <dbReference type="ARBA" id="ARBA00022840"/>
    </source>
</evidence>
<evidence type="ECO:0000256" key="3">
    <source>
        <dbReference type="HAMAP-Rule" id="MF_01488"/>
    </source>
</evidence>
<feature type="domain" description="AAA+ ATPase" evidence="4">
    <location>
        <begin position="479"/>
        <end position="641"/>
    </location>
</feature>
<dbReference type="GO" id="GO:0005524">
    <property type="term" value="F:ATP binding"/>
    <property type="evidence" value="ECO:0007669"/>
    <property type="project" value="UniProtKB-UniRule"/>
</dbReference>
<dbReference type="GO" id="GO:0006310">
    <property type="term" value="P:DNA recombination"/>
    <property type="evidence" value="ECO:0007669"/>
    <property type="project" value="InterPro"/>
</dbReference>
<evidence type="ECO:0000259" key="4">
    <source>
        <dbReference type="SMART" id="SM00382"/>
    </source>
</evidence>
<comment type="catalytic activity">
    <reaction evidence="3">
        <text>ATP + H2O = ADP + phosphate + H(+)</text>
        <dbReference type="Rhea" id="RHEA:13065"/>
        <dbReference type="ChEBI" id="CHEBI:15377"/>
        <dbReference type="ChEBI" id="CHEBI:15378"/>
        <dbReference type="ChEBI" id="CHEBI:30616"/>
        <dbReference type="ChEBI" id="CHEBI:43474"/>
        <dbReference type="ChEBI" id="CHEBI:456216"/>
        <dbReference type="EC" id="5.6.2.3"/>
    </reaction>
</comment>
<dbReference type="Gene3D" id="3.40.50.300">
    <property type="entry name" value="P-loop containing nucleotide triphosphate hydrolases"/>
    <property type="match status" value="2"/>
</dbReference>
<dbReference type="InterPro" id="IPR055446">
    <property type="entry name" value="RecD2_N_OB"/>
</dbReference>
<gene>
    <name evidence="3" type="primary">recD2</name>
    <name evidence="5" type="ORF">DEIPH_ctg025orf0237</name>
</gene>
<keyword evidence="6" id="KW-1185">Reference proteome</keyword>
<dbReference type="SMART" id="SM00382">
    <property type="entry name" value="AAA"/>
    <property type="match status" value="1"/>
</dbReference>
<dbReference type="CDD" id="cd18809">
    <property type="entry name" value="SF1_C_RecD"/>
    <property type="match status" value="1"/>
</dbReference>
<dbReference type="NCBIfam" id="TIGR01448">
    <property type="entry name" value="recD_rel"/>
    <property type="match status" value="1"/>
</dbReference>
<dbReference type="Pfam" id="PF14490">
    <property type="entry name" value="HHH_RecD2"/>
    <property type="match status" value="1"/>
</dbReference>
<dbReference type="CDD" id="cd17933">
    <property type="entry name" value="DEXSc_RecD-like"/>
    <property type="match status" value="1"/>
</dbReference>
<dbReference type="Pfam" id="PF13538">
    <property type="entry name" value="UvrD_C_2"/>
    <property type="match status" value="1"/>
</dbReference>
<keyword evidence="1 3" id="KW-0547">Nucleotide-binding</keyword>
<keyword evidence="3" id="KW-0378">Hydrolase</keyword>
<dbReference type="SUPFAM" id="SSF47781">
    <property type="entry name" value="RuvA domain 2-like"/>
    <property type="match status" value="1"/>
</dbReference>
<evidence type="ECO:0000313" key="5">
    <source>
        <dbReference type="EMBL" id="EYB68355.1"/>
    </source>
</evidence>
<dbReference type="Proteomes" id="UP000020492">
    <property type="component" value="Unassembled WGS sequence"/>
</dbReference>
<comment type="similarity">
    <text evidence="3">Belongs to the RecD family. RecD2 subfamily.</text>
</comment>
<evidence type="ECO:0000256" key="1">
    <source>
        <dbReference type="ARBA" id="ARBA00022741"/>
    </source>
</evidence>
<dbReference type="GO" id="GO:0003677">
    <property type="term" value="F:DNA binding"/>
    <property type="evidence" value="ECO:0007669"/>
    <property type="project" value="UniProtKB-UniRule"/>
</dbReference>
<accession>A0A016QQD0</accession>
<comment type="caution">
    <text evidence="5">The sequence shown here is derived from an EMBL/GenBank/DDBJ whole genome shotgun (WGS) entry which is preliminary data.</text>
</comment>
<dbReference type="STRING" id="1476583.DEIPH_ctg025orf0237"/>
<dbReference type="InterPro" id="IPR003593">
    <property type="entry name" value="AAA+_ATPase"/>
</dbReference>
<dbReference type="Pfam" id="PF18335">
    <property type="entry name" value="SH3_13"/>
    <property type="match status" value="1"/>
</dbReference>
<dbReference type="SUPFAM" id="SSF52540">
    <property type="entry name" value="P-loop containing nucleoside triphosphate hydrolases"/>
    <property type="match status" value="2"/>
</dbReference>
<dbReference type="GO" id="GO:0009338">
    <property type="term" value="C:exodeoxyribonuclease V complex"/>
    <property type="evidence" value="ECO:0007669"/>
    <property type="project" value="TreeGrafter"/>
</dbReference>
<organism evidence="5 6">
    <name type="scientific">Deinococcus phoenicis</name>
    <dbReference type="NCBI Taxonomy" id="1476583"/>
    <lineage>
        <taxon>Bacteria</taxon>
        <taxon>Thermotogati</taxon>
        <taxon>Deinococcota</taxon>
        <taxon>Deinococci</taxon>
        <taxon>Deinococcales</taxon>
        <taxon>Deinococcaceae</taxon>
        <taxon>Deinococcus</taxon>
    </lineage>
</organism>
<dbReference type="AlphaFoldDB" id="A0A016QQD0"/>
<dbReference type="InterPro" id="IPR050534">
    <property type="entry name" value="Coronavir_polyprotein_1ab"/>
</dbReference>
<feature type="binding site" evidence="3">
    <location>
        <begin position="490"/>
        <end position="494"/>
    </location>
    <ligand>
        <name>ATP</name>
        <dbReference type="ChEBI" id="CHEBI:30616"/>
    </ligand>
</feature>
<dbReference type="GO" id="GO:0043139">
    <property type="term" value="F:5'-3' DNA helicase activity"/>
    <property type="evidence" value="ECO:0007669"/>
    <property type="project" value="UniProtKB-UniRule"/>
</dbReference>
<dbReference type="PATRIC" id="fig|1476583.3.peg.1705"/>
<keyword evidence="3 5" id="KW-0347">Helicase</keyword>
<evidence type="ECO:0000313" key="6">
    <source>
        <dbReference type="Proteomes" id="UP000020492"/>
    </source>
</evidence>